<accession>A0ABS8TEI7</accession>
<keyword evidence="4" id="KW-1185">Reference proteome</keyword>
<proteinExistence type="predicted"/>
<evidence type="ECO:0000313" key="4">
    <source>
        <dbReference type="Proteomes" id="UP000823775"/>
    </source>
</evidence>
<dbReference type="Proteomes" id="UP000823775">
    <property type="component" value="Unassembled WGS sequence"/>
</dbReference>
<gene>
    <name evidence="3" type="ORF">HAX54_008281</name>
</gene>
<feature type="domain" description="Putative plant transposon protein" evidence="2">
    <location>
        <begin position="264"/>
        <end position="360"/>
    </location>
</feature>
<organism evidence="3 4">
    <name type="scientific">Datura stramonium</name>
    <name type="common">Jimsonweed</name>
    <name type="synonym">Common thornapple</name>
    <dbReference type="NCBI Taxonomy" id="4076"/>
    <lineage>
        <taxon>Eukaryota</taxon>
        <taxon>Viridiplantae</taxon>
        <taxon>Streptophyta</taxon>
        <taxon>Embryophyta</taxon>
        <taxon>Tracheophyta</taxon>
        <taxon>Spermatophyta</taxon>
        <taxon>Magnoliopsida</taxon>
        <taxon>eudicotyledons</taxon>
        <taxon>Gunneridae</taxon>
        <taxon>Pentapetalae</taxon>
        <taxon>asterids</taxon>
        <taxon>lamiids</taxon>
        <taxon>Solanales</taxon>
        <taxon>Solanaceae</taxon>
        <taxon>Solanoideae</taxon>
        <taxon>Datureae</taxon>
        <taxon>Datura</taxon>
    </lineage>
</organism>
<sequence length="462" mass="52222">MSSFGGWSRHPKEVPCMETIKLVDKMWHREGKKDAMLLVMMKQMELLTNYMKGFHARCNQANHDYDYFYYGNKGWNNARSVDTSSQKSNESIPPHMESTLEVVLEKVLATKEGVQDLRSKLLDLTTSVMNNDVIINQLEEWMNKLTSQMAIQAMENNNTLMQDNVENDIVEWEIEEEVVGEIIADVFLKGEEFEEVHHVKETTNEVKGQHCSRLVPHIGVGATKRGAYNSRSNQFNLLGRANPISSNIPQQSGKQSHSIPMGSNLIAQGQPQWAISKGLVHQHDLKFEARMWLDLVFSRLMPSLNTSEVPIEVSILLACIIDHVHINVGEIIADQFKRKAKQQATALPFPNLVCMLCMRETCPLFWPLDRMVQANGVITLATKIHKEALVMKREKFTRNMTLPSSSTSTHNATAPLHTAEPQSSPPPDLLKIAQRAEIHENQLVWLAKALPSMIQGALKKAL</sequence>
<dbReference type="Pfam" id="PF20167">
    <property type="entry name" value="Transposase_32"/>
    <property type="match status" value="1"/>
</dbReference>
<feature type="region of interest" description="Disordered" evidence="1">
    <location>
        <begin position="400"/>
        <end position="428"/>
    </location>
</feature>
<comment type="caution">
    <text evidence="3">The sequence shown here is derived from an EMBL/GenBank/DDBJ whole genome shotgun (WGS) entry which is preliminary data.</text>
</comment>
<feature type="compositionally biased region" description="Polar residues" evidence="1">
    <location>
        <begin position="400"/>
        <end position="412"/>
    </location>
</feature>
<evidence type="ECO:0000313" key="3">
    <source>
        <dbReference type="EMBL" id="MCD7469339.1"/>
    </source>
</evidence>
<dbReference type="InterPro" id="IPR046796">
    <property type="entry name" value="Transposase_32_dom"/>
</dbReference>
<name>A0ABS8TEI7_DATST</name>
<dbReference type="EMBL" id="JACEIK010001428">
    <property type="protein sequence ID" value="MCD7469339.1"/>
    <property type="molecule type" value="Genomic_DNA"/>
</dbReference>
<evidence type="ECO:0000256" key="1">
    <source>
        <dbReference type="SAM" id="MobiDB-lite"/>
    </source>
</evidence>
<reference evidence="3 4" key="1">
    <citation type="journal article" date="2021" name="BMC Genomics">
        <title>Datura genome reveals duplications of psychoactive alkaloid biosynthetic genes and high mutation rate following tissue culture.</title>
        <authorList>
            <person name="Rajewski A."/>
            <person name="Carter-House D."/>
            <person name="Stajich J."/>
            <person name="Litt A."/>
        </authorList>
    </citation>
    <scope>NUCLEOTIDE SEQUENCE [LARGE SCALE GENOMIC DNA]</scope>
    <source>
        <strain evidence="3">AR-01</strain>
    </source>
</reference>
<evidence type="ECO:0000259" key="2">
    <source>
        <dbReference type="Pfam" id="PF20167"/>
    </source>
</evidence>
<protein>
    <recommendedName>
        <fullName evidence="2">Putative plant transposon protein domain-containing protein</fullName>
    </recommendedName>
</protein>